<evidence type="ECO:0000256" key="8">
    <source>
        <dbReference type="SAM" id="MobiDB-lite"/>
    </source>
</evidence>
<dbReference type="InterPro" id="IPR000073">
    <property type="entry name" value="AB_hydrolase_1"/>
</dbReference>
<organism evidence="10 11">
    <name type="scientific">Aspergillus cavernicola</name>
    <dbReference type="NCBI Taxonomy" id="176166"/>
    <lineage>
        <taxon>Eukaryota</taxon>
        <taxon>Fungi</taxon>
        <taxon>Dikarya</taxon>
        <taxon>Ascomycota</taxon>
        <taxon>Pezizomycotina</taxon>
        <taxon>Eurotiomycetes</taxon>
        <taxon>Eurotiomycetidae</taxon>
        <taxon>Eurotiales</taxon>
        <taxon>Aspergillaceae</taxon>
        <taxon>Aspergillus</taxon>
        <taxon>Aspergillus subgen. Nidulantes</taxon>
    </lineage>
</organism>
<comment type="function">
    <text evidence="5">Demethylates proteins that have been reversibly carboxymethylated. Demethylates the phosphatase PP2A catalytic subunit.</text>
</comment>
<protein>
    <recommendedName>
        <fullName evidence="2 7">Protein phosphatase methylesterase 1</fullName>
        <shortName evidence="7">PME-1</shortName>
        <ecNumber evidence="7">3.1.1.-</ecNumber>
    </recommendedName>
</protein>
<dbReference type="Gene3D" id="3.40.50.1820">
    <property type="entry name" value="alpha/beta hydrolase"/>
    <property type="match status" value="1"/>
</dbReference>
<evidence type="ECO:0000256" key="3">
    <source>
        <dbReference type="ARBA" id="ARBA00022487"/>
    </source>
</evidence>
<evidence type="ECO:0000256" key="2">
    <source>
        <dbReference type="ARBA" id="ARBA00020672"/>
    </source>
</evidence>
<dbReference type="Pfam" id="PF12697">
    <property type="entry name" value="Abhydrolase_6"/>
    <property type="match status" value="1"/>
</dbReference>
<dbReference type="GO" id="GO:0016787">
    <property type="term" value="F:hydrolase activity"/>
    <property type="evidence" value="ECO:0007669"/>
    <property type="project" value="UniProtKB-KW"/>
</dbReference>
<dbReference type="InterPro" id="IPR029058">
    <property type="entry name" value="AB_hydrolase_fold"/>
</dbReference>
<comment type="similarity">
    <text evidence="1 7">Belongs to the AB hydrolase superfamily.</text>
</comment>
<evidence type="ECO:0000256" key="4">
    <source>
        <dbReference type="ARBA" id="ARBA00022801"/>
    </source>
</evidence>
<evidence type="ECO:0000259" key="9">
    <source>
        <dbReference type="Pfam" id="PF12697"/>
    </source>
</evidence>
<sequence length="421" mass="45809">MMSDLQKSFAKSKLAKLPPEPPPIPESPADNDGDVDDDSASSTDTVTPSPTKQLFARPGGARGSTESLEWTDFFAQELYLSQQTNDLRITHHVYLTPPSSSGPLFVLHHGAGSSGLSFATCAAEIRKIIPSAGILSPDARDHGSTTVIKASEDGDGEAAKVELDLSLDTLNRDLLFVIRETQTKMGWDALPDIILVGHSLGGAVITDVAKKGELGAKLLAYAVLDVVEGSAMDALQSMETYLSTRPSRFPSVASGIEWHTRTRTIRNRTSARVSVPSLLYREDTPADPSKPWVWQTNLAETKPFWEDWFVGLSRKFLEARGGKLLLLAGTDRLDKELMIGQMQGKYQLQVFPDAGHFIQEDQPSRTAQILVDFYKRNDRSALVLPPKVADMQASSAMKKSVGPGVFPGKQEGESTGSLKRS</sequence>
<evidence type="ECO:0000256" key="7">
    <source>
        <dbReference type="PIRNR" id="PIRNR022950"/>
    </source>
</evidence>
<keyword evidence="11" id="KW-1185">Reference proteome</keyword>
<evidence type="ECO:0000256" key="1">
    <source>
        <dbReference type="ARBA" id="ARBA00008645"/>
    </source>
</evidence>
<evidence type="ECO:0000313" key="11">
    <source>
        <dbReference type="Proteomes" id="UP001610335"/>
    </source>
</evidence>
<dbReference type="SUPFAM" id="SSF53474">
    <property type="entry name" value="alpha/beta-Hydrolases"/>
    <property type="match status" value="1"/>
</dbReference>
<proteinExistence type="inferred from homology"/>
<feature type="compositionally biased region" description="Low complexity" evidence="8">
    <location>
        <begin position="40"/>
        <end position="51"/>
    </location>
</feature>
<keyword evidence="4 7" id="KW-0378">Hydrolase</keyword>
<dbReference type="Proteomes" id="UP001610335">
    <property type="component" value="Unassembled WGS sequence"/>
</dbReference>
<gene>
    <name evidence="10" type="ORF">BDW59DRAFT_108501</name>
</gene>
<feature type="region of interest" description="Disordered" evidence="8">
    <location>
        <begin position="393"/>
        <end position="421"/>
    </location>
</feature>
<reference evidence="10 11" key="1">
    <citation type="submission" date="2024-07" db="EMBL/GenBank/DDBJ databases">
        <title>Section-level genome sequencing and comparative genomics of Aspergillus sections Usti and Cavernicolus.</title>
        <authorList>
            <consortium name="Lawrence Berkeley National Laboratory"/>
            <person name="Nybo J.L."/>
            <person name="Vesth T.C."/>
            <person name="Theobald S."/>
            <person name="Frisvad J.C."/>
            <person name="Larsen T.O."/>
            <person name="Kjaerboelling I."/>
            <person name="Rothschild-Mancinelli K."/>
            <person name="Lyhne E.K."/>
            <person name="Kogle M.E."/>
            <person name="Barry K."/>
            <person name="Clum A."/>
            <person name="Na H."/>
            <person name="Ledsgaard L."/>
            <person name="Lin J."/>
            <person name="Lipzen A."/>
            <person name="Kuo A."/>
            <person name="Riley R."/>
            <person name="Mondo S."/>
            <person name="LaButti K."/>
            <person name="Haridas S."/>
            <person name="Pangalinan J."/>
            <person name="Salamov A.A."/>
            <person name="Simmons B.A."/>
            <person name="Magnuson J.K."/>
            <person name="Chen J."/>
            <person name="Drula E."/>
            <person name="Henrissat B."/>
            <person name="Wiebenga A."/>
            <person name="Lubbers R.J."/>
            <person name="Gomes A.C."/>
            <person name="Makela M.R."/>
            <person name="Stajich J."/>
            <person name="Grigoriev I.V."/>
            <person name="Mortensen U.H."/>
            <person name="De vries R.P."/>
            <person name="Baker S.E."/>
            <person name="Andersen M.R."/>
        </authorList>
    </citation>
    <scope>NUCLEOTIDE SEQUENCE [LARGE SCALE GENOMIC DNA]</scope>
    <source>
        <strain evidence="10 11">CBS 600.67</strain>
    </source>
</reference>
<comment type="catalytic activity">
    <reaction evidence="6">
        <text>[phosphatase 2A protein]-C-terminal L-leucine methyl ester + H2O = [phosphatase 2A protein]-C-terminal L-leucine + methanol + H(+)</text>
        <dbReference type="Rhea" id="RHEA:48548"/>
        <dbReference type="Rhea" id="RHEA-COMP:12134"/>
        <dbReference type="Rhea" id="RHEA-COMP:12135"/>
        <dbReference type="ChEBI" id="CHEBI:15377"/>
        <dbReference type="ChEBI" id="CHEBI:15378"/>
        <dbReference type="ChEBI" id="CHEBI:17790"/>
        <dbReference type="ChEBI" id="CHEBI:90516"/>
        <dbReference type="ChEBI" id="CHEBI:90517"/>
        <dbReference type="EC" id="3.1.1.89"/>
    </reaction>
</comment>
<comment type="caution">
    <text evidence="10">The sequence shown here is derived from an EMBL/GenBank/DDBJ whole genome shotgun (WGS) entry which is preliminary data.</text>
</comment>
<evidence type="ECO:0000256" key="6">
    <source>
        <dbReference type="ARBA" id="ARBA00049203"/>
    </source>
</evidence>
<dbReference type="PANTHER" id="PTHR14189">
    <property type="entry name" value="PROTEIN PHOSPHATASE METHYLESTERASE-1 RELATED"/>
    <property type="match status" value="1"/>
</dbReference>
<dbReference type="EMBL" id="JBFXLS010000062">
    <property type="protein sequence ID" value="KAL2821714.1"/>
    <property type="molecule type" value="Genomic_DNA"/>
</dbReference>
<feature type="region of interest" description="Disordered" evidence="8">
    <location>
        <begin position="1"/>
        <end position="63"/>
    </location>
</feature>
<dbReference type="PANTHER" id="PTHR14189:SF0">
    <property type="entry name" value="PROTEIN PHOSPHATASE METHYLESTERASE 1"/>
    <property type="match status" value="1"/>
</dbReference>
<name>A0ABR4I310_9EURO</name>
<evidence type="ECO:0000256" key="5">
    <source>
        <dbReference type="ARBA" id="ARBA00024741"/>
    </source>
</evidence>
<accession>A0ABR4I310</accession>
<evidence type="ECO:0000313" key="10">
    <source>
        <dbReference type="EMBL" id="KAL2821714.1"/>
    </source>
</evidence>
<feature type="domain" description="AB hydrolase-1" evidence="9">
    <location>
        <begin position="105"/>
        <end position="368"/>
    </location>
</feature>
<keyword evidence="3 7" id="KW-0719">Serine esterase</keyword>
<dbReference type="PIRSF" id="PIRSF022950">
    <property type="entry name" value="PPase_methylesterase_euk"/>
    <property type="match status" value="1"/>
</dbReference>
<dbReference type="InterPro" id="IPR016812">
    <property type="entry name" value="PPase_methylesterase_euk"/>
</dbReference>
<dbReference type="EC" id="3.1.1.-" evidence="7"/>
<feature type="compositionally biased region" description="Acidic residues" evidence="8">
    <location>
        <begin position="29"/>
        <end position="39"/>
    </location>
</feature>